<dbReference type="PANTHER" id="PTHR43441:SF11">
    <property type="entry name" value="RIBOSOMAL-PROTEIN-SERINE ACETYLTRANSFERASE"/>
    <property type="match status" value="1"/>
</dbReference>
<dbReference type="GO" id="GO:0008999">
    <property type="term" value="F:protein-N-terminal-alanine acetyltransferase activity"/>
    <property type="evidence" value="ECO:0007669"/>
    <property type="project" value="TreeGrafter"/>
</dbReference>
<protein>
    <submittedName>
        <fullName evidence="2">GNAT family N-acetyltransferase</fullName>
    </submittedName>
</protein>
<reference evidence="2 3" key="1">
    <citation type="submission" date="2017-10" db="EMBL/GenBank/DDBJ databases">
        <title>Massilia psychrophilum sp. nov., a novel purple-pigmented bacterium isolated from Tianshan glacier, Xinjiang Municipality, China.</title>
        <authorList>
            <person name="Wang H."/>
        </authorList>
    </citation>
    <scope>NUCLEOTIDE SEQUENCE [LARGE SCALE GENOMIC DNA]</scope>
    <source>
        <strain evidence="2 3">JCM 30813</strain>
    </source>
</reference>
<dbReference type="PANTHER" id="PTHR43441">
    <property type="entry name" value="RIBOSOMAL-PROTEIN-SERINE ACETYLTRANSFERASE"/>
    <property type="match status" value="1"/>
</dbReference>
<dbReference type="GO" id="GO:1990189">
    <property type="term" value="F:protein N-terminal-serine acetyltransferase activity"/>
    <property type="evidence" value="ECO:0007669"/>
    <property type="project" value="TreeGrafter"/>
</dbReference>
<comment type="caution">
    <text evidence="2">The sequence shown here is derived from an EMBL/GenBank/DDBJ whole genome shotgun (WGS) entry which is preliminary data.</text>
</comment>
<dbReference type="Proteomes" id="UP000228593">
    <property type="component" value="Unassembled WGS sequence"/>
</dbReference>
<dbReference type="OrthoDB" id="9801656at2"/>
<dbReference type="GO" id="GO:0005737">
    <property type="term" value="C:cytoplasm"/>
    <property type="evidence" value="ECO:0007669"/>
    <property type="project" value="TreeGrafter"/>
</dbReference>
<evidence type="ECO:0000259" key="1">
    <source>
        <dbReference type="PROSITE" id="PS51186"/>
    </source>
</evidence>
<name>A0A2G8T5Q7_9BURK</name>
<dbReference type="AlphaFoldDB" id="A0A2G8T5Q7"/>
<accession>A0A2G8T5Q7</accession>
<proteinExistence type="predicted"/>
<organism evidence="2 3">
    <name type="scientific">Massilia psychrophila</name>
    <dbReference type="NCBI Taxonomy" id="1603353"/>
    <lineage>
        <taxon>Bacteria</taxon>
        <taxon>Pseudomonadati</taxon>
        <taxon>Pseudomonadota</taxon>
        <taxon>Betaproteobacteria</taxon>
        <taxon>Burkholderiales</taxon>
        <taxon>Oxalobacteraceae</taxon>
        <taxon>Telluria group</taxon>
        <taxon>Massilia</taxon>
    </lineage>
</organism>
<feature type="domain" description="N-acetyltransferase" evidence="1">
    <location>
        <begin position="12"/>
        <end position="178"/>
    </location>
</feature>
<evidence type="ECO:0000313" key="2">
    <source>
        <dbReference type="EMBL" id="PIL41395.1"/>
    </source>
</evidence>
<dbReference type="InterPro" id="IPR051908">
    <property type="entry name" value="Ribosomal_N-acetyltransferase"/>
</dbReference>
<keyword evidence="2" id="KW-0808">Transferase</keyword>
<gene>
    <name evidence="2" type="ORF">CR103_02495</name>
</gene>
<dbReference type="Gene3D" id="3.40.630.30">
    <property type="match status" value="1"/>
</dbReference>
<sequence length="185" mass="20602">MLTETVLHTERLVLRPLVATDAGALFAVFSDPEVMRYWSCAPWTGIAQADHDIAGAGEGLASGAMLRLGIELAASGELAGQIRMHRFDQQNRRCEVGYALGRPYWGRGYLGEAMKAMLDHGFSALDLNRVEADVDPRNAASARLLERMGFEREGLLRERWIVAGEVCDTAFYGLLKSDWDERRSR</sequence>
<dbReference type="InterPro" id="IPR016181">
    <property type="entry name" value="Acyl_CoA_acyltransferase"/>
</dbReference>
<evidence type="ECO:0000313" key="3">
    <source>
        <dbReference type="Proteomes" id="UP000228593"/>
    </source>
</evidence>
<dbReference type="SUPFAM" id="SSF55729">
    <property type="entry name" value="Acyl-CoA N-acyltransferases (Nat)"/>
    <property type="match status" value="1"/>
</dbReference>
<dbReference type="Pfam" id="PF13302">
    <property type="entry name" value="Acetyltransf_3"/>
    <property type="match status" value="1"/>
</dbReference>
<dbReference type="PROSITE" id="PS51186">
    <property type="entry name" value="GNAT"/>
    <property type="match status" value="1"/>
</dbReference>
<dbReference type="InterPro" id="IPR000182">
    <property type="entry name" value="GNAT_dom"/>
</dbReference>
<keyword evidence="3" id="KW-1185">Reference proteome</keyword>
<dbReference type="EMBL" id="PDOB01000002">
    <property type="protein sequence ID" value="PIL41395.1"/>
    <property type="molecule type" value="Genomic_DNA"/>
</dbReference>